<name>A0A1I2HWP1_9ACTN</name>
<dbReference type="STRING" id="35752.SAMN05421541_10951"/>
<dbReference type="AlphaFoldDB" id="A0A1I2HWP1"/>
<dbReference type="Proteomes" id="UP000199645">
    <property type="component" value="Unassembled WGS sequence"/>
</dbReference>
<protein>
    <submittedName>
        <fullName evidence="1">Broad specificity phosphatase PhoE</fullName>
    </submittedName>
</protein>
<accession>A0A1I2HWP1</accession>
<dbReference type="OrthoDB" id="7502553at2"/>
<dbReference type="Gene3D" id="3.40.50.1240">
    <property type="entry name" value="Phosphoglycerate mutase-like"/>
    <property type="match status" value="1"/>
</dbReference>
<reference evidence="1 2" key="1">
    <citation type="submission" date="2016-10" db="EMBL/GenBank/DDBJ databases">
        <authorList>
            <person name="de Groot N.N."/>
        </authorList>
    </citation>
    <scope>NUCLEOTIDE SEQUENCE [LARGE SCALE GENOMIC DNA]</scope>
    <source>
        <strain evidence="1 2">DSM 43019</strain>
    </source>
</reference>
<dbReference type="Pfam" id="PF00300">
    <property type="entry name" value="His_Phos_1"/>
    <property type="match status" value="1"/>
</dbReference>
<dbReference type="InterPro" id="IPR013078">
    <property type="entry name" value="His_Pase_superF_clade-1"/>
</dbReference>
<dbReference type="RefSeq" id="WP_093617641.1">
    <property type="nucleotide sequence ID" value="NZ_BOMT01000053.1"/>
</dbReference>
<dbReference type="EMBL" id="FONV01000009">
    <property type="protein sequence ID" value="SFF34565.1"/>
    <property type="molecule type" value="Genomic_DNA"/>
</dbReference>
<sequence length="183" mass="19453">MTALRLIAAGHTPALRRAVFGGDDPLDDAGRTATRALKDSPALLPRLFPDDRPWLIAPTRAARQTAHLLDAPATTEDPALAEPGFGAWTGRPLDQIDPAALQRFLTDPTAAPHGGESLTTASGRLTGWLQRQTTTRGTAIAHPLVIRLIVAAALGLPPGTPRLAVAPLTVIRLTHHRGWTLHL</sequence>
<evidence type="ECO:0000313" key="2">
    <source>
        <dbReference type="Proteomes" id="UP000199645"/>
    </source>
</evidence>
<organism evidence="1 2">
    <name type="scientific">Actinoplanes philippinensis</name>
    <dbReference type="NCBI Taxonomy" id="35752"/>
    <lineage>
        <taxon>Bacteria</taxon>
        <taxon>Bacillati</taxon>
        <taxon>Actinomycetota</taxon>
        <taxon>Actinomycetes</taxon>
        <taxon>Micromonosporales</taxon>
        <taxon>Micromonosporaceae</taxon>
        <taxon>Actinoplanes</taxon>
    </lineage>
</organism>
<gene>
    <name evidence="1" type="ORF">SAMN05421541_10951</name>
</gene>
<keyword evidence="2" id="KW-1185">Reference proteome</keyword>
<proteinExistence type="predicted"/>
<dbReference type="SUPFAM" id="SSF53254">
    <property type="entry name" value="Phosphoglycerate mutase-like"/>
    <property type="match status" value="1"/>
</dbReference>
<dbReference type="InterPro" id="IPR029033">
    <property type="entry name" value="His_PPase_superfam"/>
</dbReference>
<evidence type="ECO:0000313" key="1">
    <source>
        <dbReference type="EMBL" id="SFF34565.1"/>
    </source>
</evidence>